<sequence length="116" mass="13217">MRPEELAHHLRRQRYRVGQEIWLQDDIEANLRALSIAFEREARMTARDRIDFLVDGGIGIEAKTRCPPRQIFRQLERYAEQEAISSLILITGTAMGLPDAVKGKPLFLVSTGRASL</sequence>
<proteinExistence type="predicted"/>
<evidence type="ECO:0000313" key="1">
    <source>
        <dbReference type="EMBL" id="AYO76416.1"/>
    </source>
</evidence>
<dbReference type="AlphaFoldDB" id="A0A3G2UMY5"/>
<accession>A0A3G2UMY5</accession>
<evidence type="ECO:0008006" key="3">
    <source>
        <dbReference type="Google" id="ProtNLM"/>
    </source>
</evidence>
<evidence type="ECO:0000313" key="2">
    <source>
        <dbReference type="Proteomes" id="UP000280708"/>
    </source>
</evidence>
<dbReference type="Proteomes" id="UP000280708">
    <property type="component" value="Chromosome"/>
</dbReference>
<reference evidence="1 2" key="1">
    <citation type="submission" date="2018-10" db="EMBL/GenBank/DDBJ databases">
        <title>Characterization and genome analysis of a novel bacterium Sphingobium yanoikuyae SJTF8 capable of degrading PAHs.</title>
        <authorList>
            <person name="Yin C."/>
            <person name="Xiong W."/>
            <person name="Liang R."/>
        </authorList>
    </citation>
    <scope>NUCLEOTIDE SEQUENCE [LARGE SCALE GENOMIC DNA]</scope>
    <source>
        <strain evidence="1 2">SJTF8</strain>
    </source>
</reference>
<name>A0A3G2UMY5_SPHYA</name>
<dbReference type="EMBL" id="CP033230">
    <property type="protein sequence ID" value="AYO76416.1"/>
    <property type="molecule type" value="Genomic_DNA"/>
</dbReference>
<organism evidence="1 2">
    <name type="scientific">Sphingobium yanoikuyae</name>
    <name type="common">Sphingomonas yanoikuyae</name>
    <dbReference type="NCBI Taxonomy" id="13690"/>
    <lineage>
        <taxon>Bacteria</taxon>
        <taxon>Pseudomonadati</taxon>
        <taxon>Pseudomonadota</taxon>
        <taxon>Alphaproteobacteria</taxon>
        <taxon>Sphingomonadales</taxon>
        <taxon>Sphingomonadaceae</taxon>
        <taxon>Sphingobium</taxon>
    </lineage>
</organism>
<gene>
    <name evidence="1" type="ORF">EBF16_05345</name>
</gene>
<protein>
    <recommendedName>
        <fullName evidence="3">Restriction endonuclease type IV Mrr domain-containing protein</fullName>
    </recommendedName>
</protein>
<dbReference type="RefSeq" id="WP_122129427.1">
    <property type="nucleotide sequence ID" value="NZ_CP033230.1"/>
</dbReference>